<evidence type="ECO:0000256" key="2">
    <source>
        <dbReference type="ARBA" id="ARBA00022723"/>
    </source>
</evidence>
<gene>
    <name evidence="9" type="ORF">E4U02_00410</name>
</gene>
<sequence length="154" mass="16686">MTIAEQTAPAAETTAAPRGWVRVCRVTDLEVERGRAALLGRDTQIALFLLADGTVRAVSNYDPYGHANVLSRGIVGTKSLGNTPQPSGNTALSDSGNEESREEVPTIASPLHKQAWDLRTGMVVETQGKDPLDIPVWPVAVRDGDVLVKWEERR</sequence>
<evidence type="ECO:0000313" key="10">
    <source>
        <dbReference type="Proteomes" id="UP000298358"/>
    </source>
</evidence>
<keyword evidence="2" id="KW-0479">Metal-binding</keyword>
<dbReference type="InterPro" id="IPR017881">
    <property type="entry name" value="NirD"/>
</dbReference>
<protein>
    <submittedName>
        <fullName evidence="9">Nitrite reductase (NAD(P)H) small subunit</fullName>
    </submittedName>
</protein>
<dbReference type="GO" id="GO:0042128">
    <property type="term" value="P:nitrate assimilation"/>
    <property type="evidence" value="ECO:0007669"/>
    <property type="project" value="UniProtKB-KW"/>
</dbReference>
<keyword evidence="10" id="KW-1185">Reference proteome</keyword>
<keyword evidence="4" id="KW-0408">Iron</keyword>
<dbReference type="PANTHER" id="PTHR40562:SF1">
    <property type="entry name" value="NITRITE REDUCTASE (NADH) SMALL SUBUNIT"/>
    <property type="match status" value="1"/>
</dbReference>
<evidence type="ECO:0000256" key="7">
    <source>
        <dbReference type="SAM" id="MobiDB-lite"/>
    </source>
</evidence>
<evidence type="ECO:0000313" key="9">
    <source>
        <dbReference type="EMBL" id="TFU34610.1"/>
    </source>
</evidence>
<dbReference type="GO" id="GO:0046872">
    <property type="term" value="F:metal ion binding"/>
    <property type="evidence" value="ECO:0007669"/>
    <property type="project" value="UniProtKB-KW"/>
</dbReference>
<dbReference type="OrthoDB" id="3213360at2"/>
<dbReference type="Pfam" id="PF13806">
    <property type="entry name" value="Rieske_2"/>
    <property type="match status" value="2"/>
</dbReference>
<evidence type="ECO:0000256" key="1">
    <source>
        <dbReference type="ARBA" id="ARBA00022714"/>
    </source>
</evidence>
<dbReference type="PANTHER" id="PTHR40562">
    <property type="match status" value="1"/>
</dbReference>
<proteinExistence type="predicted"/>
<keyword evidence="5" id="KW-0411">Iron-sulfur</keyword>
<dbReference type="Gene3D" id="2.102.10.10">
    <property type="entry name" value="Rieske [2Fe-2S] iron-sulphur domain"/>
    <property type="match status" value="1"/>
</dbReference>
<feature type="compositionally biased region" description="Polar residues" evidence="7">
    <location>
        <begin position="79"/>
        <end position="95"/>
    </location>
</feature>
<dbReference type="EMBL" id="SPQB01000001">
    <property type="protein sequence ID" value="TFU34610.1"/>
    <property type="molecule type" value="Genomic_DNA"/>
</dbReference>
<dbReference type="InterPro" id="IPR036922">
    <property type="entry name" value="Rieske_2Fe-2S_sf"/>
</dbReference>
<comment type="caution">
    <text evidence="9">The sequence shown here is derived from an EMBL/GenBank/DDBJ whole genome shotgun (WGS) entry which is preliminary data.</text>
</comment>
<accession>A0A4Y9G1J4</accession>
<evidence type="ECO:0000256" key="4">
    <source>
        <dbReference type="ARBA" id="ARBA00023004"/>
    </source>
</evidence>
<dbReference type="InterPro" id="IPR012748">
    <property type="entry name" value="Rieske-like_NirD"/>
</dbReference>
<dbReference type="SUPFAM" id="SSF50022">
    <property type="entry name" value="ISP domain"/>
    <property type="match status" value="1"/>
</dbReference>
<feature type="region of interest" description="Disordered" evidence="7">
    <location>
        <begin position="76"/>
        <end position="108"/>
    </location>
</feature>
<reference evidence="9 10" key="1">
    <citation type="submission" date="2019-03" db="EMBL/GenBank/DDBJ databases">
        <title>Diversity of the mouse oral microbiome.</title>
        <authorList>
            <person name="Joseph S."/>
            <person name="Aduse-Opoku J."/>
            <person name="Curtis M."/>
            <person name="Wade W."/>
            <person name="Hashim A."/>
        </authorList>
    </citation>
    <scope>NUCLEOTIDE SEQUENCE [LARGE SCALE GENOMIC DNA]</scope>
    <source>
        <strain evidence="9 10">P1012</strain>
    </source>
</reference>
<dbReference type="PROSITE" id="PS51300">
    <property type="entry name" value="NIRD"/>
    <property type="match status" value="1"/>
</dbReference>
<dbReference type="Proteomes" id="UP000298358">
    <property type="component" value="Unassembled WGS sequence"/>
</dbReference>
<dbReference type="GO" id="GO:0004497">
    <property type="term" value="F:monooxygenase activity"/>
    <property type="evidence" value="ECO:0007669"/>
    <property type="project" value="UniProtKB-ARBA"/>
</dbReference>
<evidence type="ECO:0000256" key="3">
    <source>
        <dbReference type="ARBA" id="ARBA00023002"/>
    </source>
</evidence>
<keyword evidence="1" id="KW-0001">2Fe-2S</keyword>
<feature type="domain" description="Rieske" evidence="8">
    <location>
        <begin position="21"/>
        <end position="148"/>
    </location>
</feature>
<dbReference type="GO" id="GO:0051537">
    <property type="term" value="F:2 iron, 2 sulfur cluster binding"/>
    <property type="evidence" value="ECO:0007669"/>
    <property type="project" value="UniProtKB-KW"/>
</dbReference>
<dbReference type="PROSITE" id="PS51296">
    <property type="entry name" value="RIESKE"/>
    <property type="match status" value="1"/>
</dbReference>
<evidence type="ECO:0000256" key="5">
    <source>
        <dbReference type="ARBA" id="ARBA00023014"/>
    </source>
</evidence>
<organism evidence="9 10">
    <name type="scientific">Microbacterium paludicola</name>
    <dbReference type="NCBI Taxonomy" id="300019"/>
    <lineage>
        <taxon>Bacteria</taxon>
        <taxon>Bacillati</taxon>
        <taxon>Actinomycetota</taxon>
        <taxon>Actinomycetes</taxon>
        <taxon>Micrococcales</taxon>
        <taxon>Microbacteriaceae</taxon>
        <taxon>Microbacterium</taxon>
    </lineage>
</organism>
<dbReference type="AlphaFoldDB" id="A0A4Y9G1J4"/>
<keyword evidence="6" id="KW-0534">Nitrate assimilation</keyword>
<keyword evidence="3" id="KW-0560">Oxidoreductase</keyword>
<dbReference type="GO" id="GO:0008942">
    <property type="term" value="F:nitrite reductase [NAD(P)H] activity"/>
    <property type="evidence" value="ECO:0007669"/>
    <property type="project" value="InterPro"/>
</dbReference>
<evidence type="ECO:0000259" key="8">
    <source>
        <dbReference type="PROSITE" id="PS51296"/>
    </source>
</evidence>
<dbReference type="InterPro" id="IPR017941">
    <property type="entry name" value="Rieske_2Fe-2S"/>
</dbReference>
<name>A0A4Y9G1J4_9MICO</name>
<dbReference type="RefSeq" id="WP_135112051.1">
    <property type="nucleotide sequence ID" value="NZ_BAAANG010000004.1"/>
</dbReference>
<evidence type="ECO:0000256" key="6">
    <source>
        <dbReference type="ARBA" id="ARBA00023063"/>
    </source>
</evidence>
<dbReference type="GO" id="GO:0016705">
    <property type="term" value="F:oxidoreductase activity, acting on paired donors, with incorporation or reduction of molecular oxygen"/>
    <property type="evidence" value="ECO:0007669"/>
    <property type="project" value="UniProtKB-ARBA"/>
</dbReference>